<proteinExistence type="predicted"/>
<dbReference type="Proteomes" id="UP000583929">
    <property type="component" value="Unassembled WGS sequence"/>
</dbReference>
<accession>A0A7J6EWU0</accession>
<evidence type="ECO:0000313" key="2">
    <source>
        <dbReference type="Proteomes" id="UP000583929"/>
    </source>
</evidence>
<organism evidence="1 2">
    <name type="scientific">Cannabis sativa</name>
    <name type="common">Hemp</name>
    <name type="synonym">Marijuana</name>
    <dbReference type="NCBI Taxonomy" id="3483"/>
    <lineage>
        <taxon>Eukaryota</taxon>
        <taxon>Viridiplantae</taxon>
        <taxon>Streptophyta</taxon>
        <taxon>Embryophyta</taxon>
        <taxon>Tracheophyta</taxon>
        <taxon>Spermatophyta</taxon>
        <taxon>Magnoliopsida</taxon>
        <taxon>eudicotyledons</taxon>
        <taxon>Gunneridae</taxon>
        <taxon>Pentapetalae</taxon>
        <taxon>rosids</taxon>
        <taxon>fabids</taxon>
        <taxon>Rosales</taxon>
        <taxon>Cannabaceae</taxon>
        <taxon>Cannabis</taxon>
    </lineage>
</organism>
<reference evidence="1 2" key="1">
    <citation type="journal article" date="2020" name="bioRxiv">
        <title>Sequence and annotation of 42 cannabis genomes reveals extensive copy number variation in cannabinoid synthesis and pathogen resistance genes.</title>
        <authorList>
            <person name="Mckernan K.J."/>
            <person name="Helbert Y."/>
            <person name="Kane L.T."/>
            <person name="Ebling H."/>
            <person name="Zhang L."/>
            <person name="Liu B."/>
            <person name="Eaton Z."/>
            <person name="Mclaughlin S."/>
            <person name="Kingan S."/>
            <person name="Baybayan P."/>
            <person name="Concepcion G."/>
            <person name="Jordan M."/>
            <person name="Riva A."/>
            <person name="Barbazuk W."/>
            <person name="Harkins T."/>
        </authorList>
    </citation>
    <scope>NUCLEOTIDE SEQUENCE [LARGE SCALE GENOMIC DNA]</scope>
    <source>
        <strain evidence="2">cv. Jamaican Lion 4</strain>
        <tissue evidence="1">Leaf</tissue>
    </source>
</reference>
<protein>
    <submittedName>
        <fullName evidence="1">Uncharacterized protein</fullName>
    </submittedName>
</protein>
<name>A0A7J6EWU0_CANSA</name>
<sequence>MEERPENQALKDGYDKRAVRESHPELLNVDHLDGVGARFFSIGWKSMGGEFASAEESLEFIWVYVGGFSGYEYGKIEKENENGANTRVFKDPWIPRPPSFKPITKEVGDLMMVSELIEQPGQWNKDLIHQVFSTLDSQLILSIPITLFEYDDDWLWHFTSHGHYSVKSGYNNLAIGGENLQPSSSNEVMAAWWSSY</sequence>
<keyword evidence="2" id="KW-1185">Reference proteome</keyword>
<gene>
    <name evidence="1" type="ORF">G4B88_014228</name>
</gene>
<comment type="caution">
    <text evidence="1">The sequence shown here is derived from an EMBL/GenBank/DDBJ whole genome shotgun (WGS) entry which is preliminary data.</text>
</comment>
<dbReference type="AlphaFoldDB" id="A0A7J6EWU0"/>
<evidence type="ECO:0000313" key="1">
    <source>
        <dbReference type="EMBL" id="KAF4362891.1"/>
    </source>
</evidence>
<dbReference type="EMBL" id="JAATIQ010000306">
    <property type="protein sequence ID" value="KAF4362891.1"/>
    <property type="molecule type" value="Genomic_DNA"/>
</dbReference>